<evidence type="ECO:0000256" key="1">
    <source>
        <dbReference type="SAM" id="MobiDB-lite"/>
    </source>
</evidence>
<dbReference type="AlphaFoldDB" id="A0A2I1EE47"/>
<evidence type="ECO:0000313" key="3">
    <source>
        <dbReference type="Proteomes" id="UP000232688"/>
    </source>
</evidence>
<feature type="region of interest" description="Disordered" evidence="1">
    <location>
        <begin position="70"/>
        <end position="91"/>
    </location>
</feature>
<name>A0A2I1EE47_9GLOM</name>
<dbReference type="VEuPathDB" id="FungiDB:RhiirA1_474049"/>
<comment type="caution">
    <text evidence="2">The sequence shown here is derived from an EMBL/GenBank/DDBJ whole genome shotgun (WGS) entry which is preliminary data.</text>
</comment>
<feature type="compositionally biased region" description="Low complexity" evidence="1">
    <location>
        <begin position="75"/>
        <end position="91"/>
    </location>
</feature>
<dbReference type="VEuPathDB" id="FungiDB:RhiirFUN_009882"/>
<organism evidence="2 3">
    <name type="scientific">Rhizophagus irregularis</name>
    <dbReference type="NCBI Taxonomy" id="588596"/>
    <lineage>
        <taxon>Eukaryota</taxon>
        <taxon>Fungi</taxon>
        <taxon>Fungi incertae sedis</taxon>
        <taxon>Mucoromycota</taxon>
        <taxon>Glomeromycotina</taxon>
        <taxon>Glomeromycetes</taxon>
        <taxon>Glomerales</taxon>
        <taxon>Glomeraceae</taxon>
        <taxon>Rhizophagus</taxon>
    </lineage>
</organism>
<proteinExistence type="predicted"/>
<dbReference type="EMBL" id="LLXH01002159">
    <property type="protein sequence ID" value="PKC56403.1"/>
    <property type="molecule type" value="Genomic_DNA"/>
</dbReference>
<reference evidence="2 3" key="1">
    <citation type="submission" date="2017-10" db="EMBL/GenBank/DDBJ databases">
        <title>Extensive intraspecific genome diversity in a model arbuscular mycorrhizal fungus.</title>
        <authorList>
            <person name="Chen E.C.H."/>
            <person name="Morin E."/>
            <person name="Baudet D."/>
            <person name="Noel J."/>
            <person name="Ndikumana S."/>
            <person name="Charron P."/>
            <person name="St-Onge C."/>
            <person name="Giorgi J."/>
            <person name="Grigoriev I.V."/>
            <person name="Roux C."/>
            <person name="Martin F.M."/>
            <person name="Corradi N."/>
        </authorList>
    </citation>
    <scope>NUCLEOTIDE SEQUENCE [LARGE SCALE GENOMIC DNA]</scope>
    <source>
        <strain evidence="2 3">A1</strain>
    </source>
</reference>
<protein>
    <submittedName>
        <fullName evidence="2">Uncharacterized protein</fullName>
    </submittedName>
</protein>
<gene>
    <name evidence="2" type="ORF">RhiirA1_474049</name>
</gene>
<accession>A0A2I1EE47</accession>
<sequence>MIFNVINCEAVWGSYKLQSKCHNRLMSTKALSISKLKAEITYGHHLHNNSLLITEPTIDDINKIEILEKEKNAKSNGNSNEDNDSTDNNTVNINDIIHPTIDANAKWKLFSKIT</sequence>
<evidence type="ECO:0000313" key="2">
    <source>
        <dbReference type="EMBL" id="PKC56403.1"/>
    </source>
</evidence>
<dbReference type="Proteomes" id="UP000232688">
    <property type="component" value="Unassembled WGS sequence"/>
</dbReference>
<reference evidence="2 3" key="2">
    <citation type="submission" date="2017-10" db="EMBL/GenBank/DDBJ databases">
        <title>Genome analyses suggest a sexual origin of heterokaryosis in a supposedly ancient asexual fungus.</title>
        <authorList>
            <person name="Corradi N."/>
            <person name="Sedzielewska K."/>
            <person name="Noel J."/>
            <person name="Charron P."/>
            <person name="Farinelli L."/>
            <person name="Marton T."/>
            <person name="Kruger M."/>
            <person name="Pelin A."/>
            <person name="Brachmann A."/>
            <person name="Corradi N."/>
        </authorList>
    </citation>
    <scope>NUCLEOTIDE SEQUENCE [LARGE SCALE GENOMIC DNA]</scope>
    <source>
        <strain evidence="2 3">A1</strain>
    </source>
</reference>